<dbReference type="EC" id="3.1.26.5" evidence="7 8"/>
<evidence type="ECO:0000256" key="7">
    <source>
        <dbReference type="HAMAP-Rule" id="MF_00227"/>
    </source>
</evidence>
<dbReference type="EMBL" id="JAGKTC010000001">
    <property type="protein sequence ID" value="MBP3983910.1"/>
    <property type="molecule type" value="Genomic_DNA"/>
</dbReference>
<reference evidence="10" key="2">
    <citation type="submission" date="2021-03" db="EMBL/GenBank/DDBJ databases">
        <authorList>
            <person name="Cao W."/>
        </authorList>
    </citation>
    <scope>NUCLEOTIDE SEQUENCE</scope>
    <source>
        <strain evidence="10">110414</strain>
    </source>
</reference>
<dbReference type="Pfam" id="PF00825">
    <property type="entry name" value="Ribonuclease_P"/>
    <property type="match status" value="1"/>
</dbReference>
<comment type="function">
    <text evidence="1 7">RNaseP catalyzes the removal of the 5'-leader sequence from pre-tRNA to produce the mature 5'-terminus. It can also cleave other RNA substrates such as 4.5S RNA. The protein component plays an auxiliary but essential role in vivo by binding to the 5'-leader sequence and broadening the substrate specificity of the ribozyme.</text>
</comment>
<evidence type="ECO:0000256" key="6">
    <source>
        <dbReference type="ARBA" id="ARBA00022884"/>
    </source>
</evidence>
<keyword evidence="5 7" id="KW-0378">Hydrolase</keyword>
<dbReference type="GO" id="GO:0030677">
    <property type="term" value="C:ribonuclease P complex"/>
    <property type="evidence" value="ECO:0007669"/>
    <property type="project" value="TreeGrafter"/>
</dbReference>
<evidence type="ECO:0000256" key="8">
    <source>
        <dbReference type="NCBIfam" id="TIGR00188"/>
    </source>
</evidence>
<sequence length="161" mass="17235">MKPENVAKATSRFPAAARVRAKADYARVFEQARRTSDPLLVLHRVAGESPARLGLAVSRKVSTRAVVRNRIKRALREQFRLLRAQLQPGDCVVVARSGAATATSAQLRAAFVNALQRAGALRAPQSGPATMPPPLNSPVASSTSFSTDEPEPDAGRETPAR</sequence>
<dbReference type="HAMAP" id="MF_00227">
    <property type="entry name" value="RNase_P"/>
    <property type="match status" value="1"/>
</dbReference>
<gene>
    <name evidence="7 10" type="primary">rnpA</name>
    <name evidence="10" type="ORF">J5837_05660</name>
</gene>
<comment type="caution">
    <text evidence="10">The sequence shown here is derived from an EMBL/GenBank/DDBJ whole genome shotgun (WGS) entry which is preliminary data.</text>
</comment>
<dbReference type="PANTHER" id="PTHR33992:SF1">
    <property type="entry name" value="RIBONUCLEASE P PROTEIN COMPONENT"/>
    <property type="match status" value="1"/>
</dbReference>
<comment type="catalytic activity">
    <reaction evidence="7">
        <text>Endonucleolytic cleavage of RNA, removing 5'-extranucleotides from tRNA precursor.</text>
        <dbReference type="EC" id="3.1.26.5"/>
    </reaction>
</comment>
<dbReference type="GO" id="GO:0000049">
    <property type="term" value="F:tRNA binding"/>
    <property type="evidence" value="ECO:0007669"/>
    <property type="project" value="UniProtKB-UniRule"/>
</dbReference>
<evidence type="ECO:0000256" key="3">
    <source>
        <dbReference type="ARBA" id="ARBA00022722"/>
    </source>
</evidence>
<evidence type="ECO:0000256" key="1">
    <source>
        <dbReference type="ARBA" id="ARBA00002663"/>
    </source>
</evidence>
<keyword evidence="11" id="KW-1185">Reference proteome</keyword>
<dbReference type="RefSeq" id="WP_210535721.1">
    <property type="nucleotide sequence ID" value="NZ_JAGKTC010000001.1"/>
</dbReference>
<comment type="subunit">
    <text evidence="7">Consists of a catalytic RNA component (M1 or rnpB) and a protein subunit.</text>
</comment>
<dbReference type="GO" id="GO:0004526">
    <property type="term" value="F:ribonuclease P activity"/>
    <property type="evidence" value="ECO:0007669"/>
    <property type="project" value="UniProtKB-UniRule"/>
</dbReference>
<name>A0A941AT85_9GAMM</name>
<dbReference type="Gene3D" id="3.30.230.10">
    <property type="match status" value="1"/>
</dbReference>
<evidence type="ECO:0000313" key="11">
    <source>
        <dbReference type="Proteomes" id="UP000673447"/>
    </source>
</evidence>
<dbReference type="GO" id="GO:0001682">
    <property type="term" value="P:tRNA 5'-leader removal"/>
    <property type="evidence" value="ECO:0007669"/>
    <property type="project" value="UniProtKB-UniRule"/>
</dbReference>
<dbReference type="InterPro" id="IPR014721">
    <property type="entry name" value="Ribsml_uS5_D2-typ_fold_subgr"/>
</dbReference>
<feature type="compositionally biased region" description="Polar residues" evidence="9">
    <location>
        <begin position="138"/>
        <end position="147"/>
    </location>
</feature>
<dbReference type="GO" id="GO:0042781">
    <property type="term" value="F:3'-tRNA processing endoribonuclease activity"/>
    <property type="evidence" value="ECO:0007669"/>
    <property type="project" value="TreeGrafter"/>
</dbReference>
<accession>A0A941AT85</accession>
<reference evidence="10" key="1">
    <citation type="journal article" date="2016" name="Int. J. Syst. Evol. Microbiol.">
        <title>Pseudoxanthomonas helianthi sp. nov., isolated from roots of Jerusalem artichoke (Helianthus tuberosus).</title>
        <authorList>
            <person name="Kittiwongwattana C."/>
            <person name="Thawai C."/>
        </authorList>
    </citation>
    <scope>NUCLEOTIDE SEQUENCE</scope>
    <source>
        <strain evidence="10">110414</strain>
    </source>
</reference>
<proteinExistence type="inferred from homology"/>
<evidence type="ECO:0000313" key="10">
    <source>
        <dbReference type="EMBL" id="MBP3983910.1"/>
    </source>
</evidence>
<dbReference type="AlphaFoldDB" id="A0A941AT85"/>
<keyword evidence="4 7" id="KW-0255">Endonuclease</keyword>
<dbReference type="Proteomes" id="UP000673447">
    <property type="component" value="Unassembled WGS sequence"/>
</dbReference>
<feature type="region of interest" description="Disordered" evidence="9">
    <location>
        <begin position="123"/>
        <end position="161"/>
    </location>
</feature>
<dbReference type="InterPro" id="IPR000100">
    <property type="entry name" value="RNase_P"/>
</dbReference>
<keyword evidence="3 7" id="KW-0540">Nuclease</keyword>
<evidence type="ECO:0000256" key="4">
    <source>
        <dbReference type="ARBA" id="ARBA00022759"/>
    </source>
</evidence>
<dbReference type="NCBIfam" id="TIGR00188">
    <property type="entry name" value="rnpA"/>
    <property type="match status" value="1"/>
</dbReference>
<dbReference type="PANTHER" id="PTHR33992">
    <property type="entry name" value="RIBONUCLEASE P PROTEIN COMPONENT"/>
    <property type="match status" value="1"/>
</dbReference>
<evidence type="ECO:0000256" key="2">
    <source>
        <dbReference type="ARBA" id="ARBA00022694"/>
    </source>
</evidence>
<dbReference type="InterPro" id="IPR020539">
    <property type="entry name" value="RNase_P_CS"/>
</dbReference>
<dbReference type="PROSITE" id="PS00648">
    <property type="entry name" value="RIBONUCLEASE_P"/>
    <property type="match status" value="1"/>
</dbReference>
<evidence type="ECO:0000256" key="9">
    <source>
        <dbReference type="SAM" id="MobiDB-lite"/>
    </source>
</evidence>
<organism evidence="10 11">
    <name type="scientific">Pseudoxanthomonas helianthi</name>
    <dbReference type="NCBI Taxonomy" id="1453541"/>
    <lineage>
        <taxon>Bacteria</taxon>
        <taxon>Pseudomonadati</taxon>
        <taxon>Pseudomonadota</taxon>
        <taxon>Gammaproteobacteria</taxon>
        <taxon>Lysobacterales</taxon>
        <taxon>Lysobacteraceae</taxon>
        <taxon>Pseudoxanthomonas</taxon>
    </lineage>
</organism>
<keyword evidence="2 7" id="KW-0819">tRNA processing</keyword>
<comment type="similarity">
    <text evidence="7">Belongs to the RnpA family.</text>
</comment>
<protein>
    <recommendedName>
        <fullName evidence="7 8">Ribonuclease P protein component</fullName>
        <shortName evidence="7">RNase P protein</shortName>
        <shortName evidence="7">RNaseP protein</shortName>
        <ecNumber evidence="7 8">3.1.26.5</ecNumber>
    </recommendedName>
    <alternativeName>
        <fullName evidence="7">Protein C5</fullName>
    </alternativeName>
</protein>
<keyword evidence="6 7" id="KW-0694">RNA-binding</keyword>
<dbReference type="InterPro" id="IPR020568">
    <property type="entry name" value="Ribosomal_Su5_D2-typ_SF"/>
</dbReference>
<dbReference type="SUPFAM" id="SSF54211">
    <property type="entry name" value="Ribosomal protein S5 domain 2-like"/>
    <property type="match status" value="1"/>
</dbReference>
<evidence type="ECO:0000256" key="5">
    <source>
        <dbReference type="ARBA" id="ARBA00022801"/>
    </source>
</evidence>